<dbReference type="InterPro" id="IPR043519">
    <property type="entry name" value="NT_sf"/>
</dbReference>
<proteinExistence type="predicted"/>
<name>A0ABW6SU94_9ACTN</name>
<comment type="caution">
    <text evidence="1">The sequence shown here is derived from an EMBL/GenBank/DDBJ whole genome shotgun (WGS) entry which is preliminary data.</text>
</comment>
<dbReference type="RefSeq" id="WP_387412550.1">
    <property type="nucleotide sequence ID" value="NZ_JBIASD010000011.1"/>
</dbReference>
<gene>
    <name evidence="1" type="ORF">ACFYXI_18260</name>
</gene>
<evidence type="ECO:0008006" key="3">
    <source>
        <dbReference type="Google" id="ProtNLM"/>
    </source>
</evidence>
<evidence type="ECO:0000313" key="1">
    <source>
        <dbReference type="EMBL" id="MFF3667544.1"/>
    </source>
</evidence>
<accession>A0ABW6SU94</accession>
<reference evidence="1 2" key="1">
    <citation type="submission" date="2024-10" db="EMBL/GenBank/DDBJ databases">
        <title>The Natural Products Discovery Center: Release of the First 8490 Sequenced Strains for Exploring Actinobacteria Biosynthetic Diversity.</title>
        <authorList>
            <person name="Kalkreuter E."/>
            <person name="Kautsar S.A."/>
            <person name="Yang D."/>
            <person name="Bader C.D."/>
            <person name="Teijaro C.N."/>
            <person name="Fluegel L."/>
            <person name="Davis C.M."/>
            <person name="Simpson J.R."/>
            <person name="Lauterbach L."/>
            <person name="Steele A.D."/>
            <person name="Gui C."/>
            <person name="Meng S."/>
            <person name="Li G."/>
            <person name="Viehrig K."/>
            <person name="Ye F."/>
            <person name="Su P."/>
            <person name="Kiefer A.F."/>
            <person name="Nichols A."/>
            <person name="Cepeda A.J."/>
            <person name="Yan W."/>
            <person name="Fan B."/>
            <person name="Jiang Y."/>
            <person name="Adhikari A."/>
            <person name="Zheng C.-J."/>
            <person name="Schuster L."/>
            <person name="Cowan T.M."/>
            <person name="Smanski M.J."/>
            <person name="Chevrette M.G."/>
            <person name="De Carvalho L.P.S."/>
            <person name="Shen B."/>
        </authorList>
    </citation>
    <scope>NUCLEOTIDE SEQUENCE [LARGE SCALE GENOMIC DNA]</scope>
    <source>
        <strain evidence="1 2">NPDC002173</strain>
    </source>
</reference>
<sequence>MRGPIALGDYRPGGSDIDLVAVAGGRPDVEVLRRVRGELKARQAKPFFDGLYVTWDDLRHDPGPARPWCWRGGDVGQPVAAGVGLSVRPWRDGR</sequence>
<keyword evidence="2" id="KW-1185">Reference proteome</keyword>
<evidence type="ECO:0000313" key="2">
    <source>
        <dbReference type="Proteomes" id="UP001602013"/>
    </source>
</evidence>
<dbReference type="SUPFAM" id="SSF81301">
    <property type="entry name" value="Nucleotidyltransferase"/>
    <property type="match status" value="1"/>
</dbReference>
<dbReference type="Proteomes" id="UP001602013">
    <property type="component" value="Unassembled WGS sequence"/>
</dbReference>
<protein>
    <recommendedName>
        <fullName evidence="3">Polymerase nucleotidyl transferase domain-containing protein</fullName>
    </recommendedName>
</protein>
<organism evidence="1 2">
    <name type="scientific">Microtetraspora malaysiensis</name>
    <dbReference type="NCBI Taxonomy" id="161358"/>
    <lineage>
        <taxon>Bacteria</taxon>
        <taxon>Bacillati</taxon>
        <taxon>Actinomycetota</taxon>
        <taxon>Actinomycetes</taxon>
        <taxon>Streptosporangiales</taxon>
        <taxon>Streptosporangiaceae</taxon>
        <taxon>Microtetraspora</taxon>
    </lineage>
</organism>
<dbReference type="EMBL" id="JBIASD010000011">
    <property type="protein sequence ID" value="MFF3667544.1"/>
    <property type="molecule type" value="Genomic_DNA"/>
</dbReference>